<evidence type="ECO:0000313" key="5">
    <source>
        <dbReference type="Proteomes" id="UP001408789"/>
    </source>
</evidence>
<accession>A0AAP0GVV7</accession>
<evidence type="ECO:0000259" key="3">
    <source>
        <dbReference type="PROSITE" id="PS51473"/>
    </source>
</evidence>
<organism evidence="4 5">
    <name type="scientific">Deinandra increscens subsp. villosa</name>
    <dbReference type="NCBI Taxonomy" id="3103831"/>
    <lineage>
        <taxon>Eukaryota</taxon>
        <taxon>Viridiplantae</taxon>
        <taxon>Streptophyta</taxon>
        <taxon>Embryophyta</taxon>
        <taxon>Tracheophyta</taxon>
        <taxon>Spermatophyta</taxon>
        <taxon>Magnoliopsida</taxon>
        <taxon>eudicotyledons</taxon>
        <taxon>Gunneridae</taxon>
        <taxon>Pentapetalae</taxon>
        <taxon>asterids</taxon>
        <taxon>campanulids</taxon>
        <taxon>Asterales</taxon>
        <taxon>Asteraceae</taxon>
        <taxon>Asteroideae</taxon>
        <taxon>Heliantheae alliance</taxon>
        <taxon>Madieae</taxon>
        <taxon>Madiinae</taxon>
        <taxon>Deinandra</taxon>
    </lineage>
</organism>
<name>A0AAP0GVV7_9ASTR</name>
<evidence type="ECO:0000256" key="2">
    <source>
        <dbReference type="ARBA" id="ARBA00022737"/>
    </source>
</evidence>
<dbReference type="PANTHER" id="PTHR32099:SF99">
    <property type="entry name" value="GNK2-LIKE DOMAIN-CONTAINING PROTEIN"/>
    <property type="match status" value="1"/>
</dbReference>
<dbReference type="PANTHER" id="PTHR32099">
    <property type="entry name" value="CYSTEINE-RICH REPEAT SECRETORY PROTEIN"/>
    <property type="match status" value="1"/>
</dbReference>
<dbReference type="AlphaFoldDB" id="A0AAP0GVV7"/>
<gene>
    <name evidence="4" type="ORF">SSX86_016646</name>
</gene>
<keyword evidence="2" id="KW-0677">Repeat</keyword>
<sequence length="510" mass="56749">MFLKVNLIFLLSSIIILIPFINITTLAQPAFRSYYCENMATYAVNSEYQRNLETALDALPTTNRGLGFYKLSVGQGNDTVNSVALCRGDINRDACQTCLNDSIVRLRKLCPNQKAARGYYDFCFLVYSNEDILSSTTEIKFYEYLISDQKSTDTDGFNRALEPLMTKLRVDAAAGNDQLKFASGNTSGPGLPTIYGLVQCNPDLSEQQCNNCLENAISRIGEWFNGEVAGRILLPMCNFRYATFRFFGPNSTQVNPRPSPPIPQPPFLRYYCENTNTYTVNGGYQKNLDNALDILPTATRGLGFHKLSIGQGNDTVNSVALCRGDINPDACDKCLNDSIVRLRKLCPNQKTARGYYDLCLLVYSSEDILNSTAKIKFYEYQTNVQSPTDSDGFNRALGPLMERLRVDAAAGNDQLKFASGNTNGPGFTLIYGIAQCNPDLSEQQCGICLEDAISRIGEWFNGATGGRIFLPMCNYRYETYNFFNQSTTSSPPVLPPPSGMNYIFITKIIF</sequence>
<protein>
    <recommendedName>
        <fullName evidence="3">Gnk2-homologous domain-containing protein</fullName>
    </recommendedName>
</protein>
<keyword evidence="1" id="KW-0732">Signal</keyword>
<dbReference type="FunFam" id="3.30.430.20:FF:000002">
    <property type="entry name" value="Cysteine-rich receptor-like protein kinase 10"/>
    <property type="match status" value="2"/>
</dbReference>
<dbReference type="Proteomes" id="UP001408789">
    <property type="component" value="Unassembled WGS sequence"/>
</dbReference>
<dbReference type="InterPro" id="IPR038408">
    <property type="entry name" value="GNK2_sf"/>
</dbReference>
<feature type="domain" description="Gnk2-homologous" evidence="3">
    <location>
        <begin position="30"/>
        <end position="132"/>
    </location>
</feature>
<dbReference type="EMBL" id="JBCNJP010000017">
    <property type="protein sequence ID" value="KAK9065263.1"/>
    <property type="molecule type" value="Genomic_DNA"/>
</dbReference>
<feature type="domain" description="Gnk2-homologous" evidence="3">
    <location>
        <begin position="375"/>
        <end position="482"/>
    </location>
</feature>
<comment type="caution">
    <text evidence="4">The sequence shown here is derived from an EMBL/GenBank/DDBJ whole genome shotgun (WGS) entry which is preliminary data.</text>
</comment>
<dbReference type="Pfam" id="PF01657">
    <property type="entry name" value="Stress-antifung"/>
    <property type="match status" value="4"/>
</dbReference>
<evidence type="ECO:0000256" key="1">
    <source>
        <dbReference type="ARBA" id="ARBA00022729"/>
    </source>
</evidence>
<proteinExistence type="predicted"/>
<evidence type="ECO:0000313" key="4">
    <source>
        <dbReference type="EMBL" id="KAK9065263.1"/>
    </source>
</evidence>
<feature type="domain" description="Gnk2-homologous" evidence="3">
    <location>
        <begin position="266"/>
        <end position="368"/>
    </location>
</feature>
<dbReference type="Gene3D" id="3.30.430.20">
    <property type="entry name" value="Gnk2 domain, C-X8-C-X2-C motif"/>
    <property type="match status" value="4"/>
</dbReference>
<dbReference type="CDD" id="cd23509">
    <property type="entry name" value="Gnk2-like"/>
    <property type="match status" value="4"/>
</dbReference>
<feature type="domain" description="Gnk2-homologous" evidence="3">
    <location>
        <begin position="139"/>
        <end position="246"/>
    </location>
</feature>
<reference evidence="4 5" key="1">
    <citation type="submission" date="2024-04" db="EMBL/GenBank/DDBJ databases">
        <title>The reference genome of an endangered Asteraceae, Deinandra increscens subsp. villosa, native to the Central Coast of California.</title>
        <authorList>
            <person name="Guilliams M."/>
            <person name="Hasenstab-Lehman K."/>
            <person name="Meyer R."/>
            <person name="Mcevoy S."/>
        </authorList>
    </citation>
    <scope>NUCLEOTIDE SEQUENCE [LARGE SCALE GENOMIC DNA]</scope>
    <source>
        <tissue evidence="4">Leaf</tissue>
    </source>
</reference>
<dbReference type="InterPro" id="IPR002902">
    <property type="entry name" value="GNK2"/>
</dbReference>
<dbReference type="PROSITE" id="PS51473">
    <property type="entry name" value="GNK2"/>
    <property type="match status" value="4"/>
</dbReference>
<keyword evidence="5" id="KW-1185">Reference proteome</keyword>